<evidence type="ECO:0000256" key="2">
    <source>
        <dbReference type="ARBA" id="ARBA00023002"/>
    </source>
</evidence>
<dbReference type="Pfam" id="PF07992">
    <property type="entry name" value="Pyr_redox_2"/>
    <property type="match status" value="1"/>
</dbReference>
<dbReference type="InterPro" id="IPR000595">
    <property type="entry name" value="cNMP-bd_dom"/>
</dbReference>
<dbReference type="KEGG" id="ccot:CCAX7_38000"/>
<dbReference type="Proteomes" id="UP000287394">
    <property type="component" value="Chromosome"/>
</dbReference>
<dbReference type="Gene3D" id="3.50.50.60">
    <property type="entry name" value="FAD/NAD(P)-binding domain"/>
    <property type="match status" value="2"/>
</dbReference>
<dbReference type="EMBL" id="AP025739">
    <property type="protein sequence ID" value="BDI31749.1"/>
    <property type="molecule type" value="Genomic_DNA"/>
</dbReference>
<dbReference type="CDD" id="cd00038">
    <property type="entry name" value="CAP_ED"/>
    <property type="match status" value="1"/>
</dbReference>
<dbReference type="AlphaFoldDB" id="A0A402D0X2"/>
<dbReference type="PROSITE" id="PS50042">
    <property type="entry name" value="CNMP_BINDING_3"/>
    <property type="match status" value="1"/>
</dbReference>
<dbReference type="InterPro" id="IPR023753">
    <property type="entry name" value="FAD/NAD-binding_dom"/>
</dbReference>
<name>A0A402D0X2_9BACT</name>
<evidence type="ECO:0000256" key="1">
    <source>
        <dbReference type="ARBA" id="ARBA00022630"/>
    </source>
</evidence>
<protein>
    <submittedName>
        <fullName evidence="3">Uncharacterized protein</fullName>
    </submittedName>
</protein>
<gene>
    <name evidence="3" type="ORF">CCAX7_38000</name>
</gene>
<dbReference type="InterPro" id="IPR036188">
    <property type="entry name" value="FAD/NAD-bd_sf"/>
</dbReference>
<dbReference type="PANTHER" id="PTHR48105">
    <property type="entry name" value="THIOREDOXIN REDUCTASE 1-RELATED-RELATED"/>
    <property type="match status" value="1"/>
</dbReference>
<accession>A0A402D0X2</accession>
<keyword evidence="1" id="KW-0285">Flavoprotein</keyword>
<dbReference type="InterPro" id="IPR014710">
    <property type="entry name" value="RmlC-like_jellyroll"/>
</dbReference>
<dbReference type="RefSeq" id="WP_119323208.1">
    <property type="nucleotide sequence ID" value="NZ_AP025739.1"/>
</dbReference>
<sequence>MITPELIRTIPLFESLTEALVNKLTIICADVHLGPNQWLIQEGDTPSFFVLISGEVDVIRTVNGDPKILDTYKSGDFFGEVPLLLGSTAVASLRTKSECRILRLERPEFQYLVTHSEKMGSSILQTMMRRVERLQQFSMHTPIERTLVIGHHSDLACFKLRQFLSGNHQEFRWLDPTDNACQPFIPAKALEGPYPAVILPSGEVLNAPNRRELAEHLGLQTMPSEAEYDVVIVGGGPAGLAAAVYGASEGLRTLMVERAAPGGQAGTSSRIENYLGFPTGISGGELGLRALDQAKRFGAEILVARSTQSLETRDGVHTITLDGGDCVHARTVILATGVYWRRLDIPGADALLGQGIYFGAARTEAMGVAGRDVYLIGGGNSAGQAAMFFADYARKVTLLIRASDIEKGMSQYLIDQLKTRANVCVELNCSVTAVHGETALEAITVANSRTGEVQHCETNSLFVFIGADAQTDWLPDMIARDGRGYILTGRDAMDSGQCGTDRTRYFLETSVEGIFAAGDVRHGSVKRVASGVGEGSMAIAFVHQYRATFATLAEPPPAVSG</sequence>
<keyword evidence="2" id="KW-0560">Oxidoreductase</keyword>
<evidence type="ECO:0000313" key="3">
    <source>
        <dbReference type="EMBL" id="BDI31749.1"/>
    </source>
</evidence>
<keyword evidence="4" id="KW-1185">Reference proteome</keyword>
<dbReference type="PRINTS" id="PR00368">
    <property type="entry name" value="FADPNR"/>
</dbReference>
<dbReference type="Gene3D" id="2.60.120.10">
    <property type="entry name" value="Jelly Rolls"/>
    <property type="match status" value="1"/>
</dbReference>
<dbReference type="GO" id="GO:0016491">
    <property type="term" value="F:oxidoreductase activity"/>
    <property type="evidence" value="ECO:0007669"/>
    <property type="project" value="UniProtKB-KW"/>
</dbReference>
<dbReference type="SUPFAM" id="SSF51905">
    <property type="entry name" value="FAD/NAD(P)-binding domain"/>
    <property type="match status" value="1"/>
</dbReference>
<dbReference type="PRINTS" id="PR00469">
    <property type="entry name" value="PNDRDTASEII"/>
</dbReference>
<evidence type="ECO:0000313" key="4">
    <source>
        <dbReference type="Proteomes" id="UP000287394"/>
    </source>
</evidence>
<organism evidence="3 4">
    <name type="scientific">Capsulimonas corticalis</name>
    <dbReference type="NCBI Taxonomy" id="2219043"/>
    <lineage>
        <taxon>Bacteria</taxon>
        <taxon>Bacillati</taxon>
        <taxon>Armatimonadota</taxon>
        <taxon>Armatimonadia</taxon>
        <taxon>Capsulimonadales</taxon>
        <taxon>Capsulimonadaceae</taxon>
        <taxon>Capsulimonas</taxon>
    </lineage>
</organism>
<dbReference type="InterPro" id="IPR018490">
    <property type="entry name" value="cNMP-bd_dom_sf"/>
</dbReference>
<proteinExistence type="predicted"/>
<dbReference type="SUPFAM" id="SSF51206">
    <property type="entry name" value="cAMP-binding domain-like"/>
    <property type="match status" value="1"/>
</dbReference>
<dbReference type="Pfam" id="PF00027">
    <property type="entry name" value="cNMP_binding"/>
    <property type="match status" value="1"/>
</dbReference>
<dbReference type="SMART" id="SM00100">
    <property type="entry name" value="cNMP"/>
    <property type="match status" value="1"/>
</dbReference>
<dbReference type="OrthoDB" id="9806179at2"/>
<reference evidence="3 4" key="1">
    <citation type="journal article" date="2019" name="Int. J. Syst. Evol. Microbiol.">
        <title>Capsulimonas corticalis gen. nov., sp. nov., an aerobic capsulated bacterium, of a novel bacterial order, Capsulimonadales ord. nov., of the class Armatimonadia of the phylum Armatimonadetes.</title>
        <authorList>
            <person name="Li J."/>
            <person name="Kudo C."/>
            <person name="Tonouchi A."/>
        </authorList>
    </citation>
    <scope>NUCLEOTIDE SEQUENCE [LARGE SCALE GENOMIC DNA]</scope>
    <source>
        <strain evidence="3 4">AX-7</strain>
    </source>
</reference>
<dbReference type="InterPro" id="IPR050097">
    <property type="entry name" value="Ferredoxin-NADP_redctase_2"/>
</dbReference>